<dbReference type="InterPro" id="IPR000887">
    <property type="entry name" value="Aldlse_KDPG_KHG"/>
</dbReference>
<dbReference type="GO" id="GO:0016829">
    <property type="term" value="F:lyase activity"/>
    <property type="evidence" value="ECO:0007669"/>
    <property type="project" value="UniProtKB-KW"/>
</dbReference>
<comment type="subunit">
    <text evidence="3">Homotrimer.</text>
</comment>
<evidence type="ECO:0000256" key="4">
    <source>
        <dbReference type="ARBA" id="ARBA00023239"/>
    </source>
</evidence>
<accession>A0A099I731</accession>
<evidence type="ECO:0000256" key="3">
    <source>
        <dbReference type="ARBA" id="ARBA00011233"/>
    </source>
</evidence>
<dbReference type="PANTHER" id="PTHR30246:SF1">
    <property type="entry name" value="2-DEHYDRO-3-DEOXY-6-PHOSPHOGALACTONATE ALDOLASE-RELATED"/>
    <property type="match status" value="1"/>
</dbReference>
<gene>
    <name evidence="6" type="ORF">CIAN88_13530</name>
</gene>
<evidence type="ECO:0000256" key="2">
    <source>
        <dbReference type="ARBA" id="ARBA00006906"/>
    </source>
</evidence>
<organism evidence="6 7">
    <name type="scientific">Clostridium innocuum</name>
    <dbReference type="NCBI Taxonomy" id="1522"/>
    <lineage>
        <taxon>Bacteria</taxon>
        <taxon>Bacillati</taxon>
        <taxon>Bacillota</taxon>
        <taxon>Clostridia</taxon>
        <taxon>Eubacteriales</taxon>
        <taxon>Clostridiaceae</taxon>
        <taxon>Clostridium</taxon>
    </lineage>
</organism>
<name>A0A099I731_CLOIN</name>
<protein>
    <submittedName>
        <fullName evidence="6">2-dehydro-3-deoxyphosphogluconate aldolase</fullName>
    </submittedName>
</protein>
<comment type="pathway">
    <text evidence="1">Carbohydrate acid metabolism.</text>
</comment>
<dbReference type="SUPFAM" id="SSF51569">
    <property type="entry name" value="Aldolase"/>
    <property type="match status" value="1"/>
</dbReference>
<dbReference type="Proteomes" id="UP000030008">
    <property type="component" value="Unassembled WGS sequence"/>
</dbReference>
<evidence type="ECO:0000256" key="1">
    <source>
        <dbReference type="ARBA" id="ARBA00004761"/>
    </source>
</evidence>
<dbReference type="InterPro" id="IPR013785">
    <property type="entry name" value="Aldolase_TIM"/>
</dbReference>
<dbReference type="Pfam" id="PF01081">
    <property type="entry name" value="Aldolase"/>
    <property type="match status" value="1"/>
</dbReference>
<dbReference type="CDD" id="cd00452">
    <property type="entry name" value="KDPG_aldolase"/>
    <property type="match status" value="1"/>
</dbReference>
<dbReference type="Gene3D" id="3.20.20.70">
    <property type="entry name" value="Aldolase class I"/>
    <property type="match status" value="1"/>
</dbReference>
<evidence type="ECO:0000256" key="5">
    <source>
        <dbReference type="ARBA" id="ARBA00023277"/>
    </source>
</evidence>
<dbReference type="AlphaFoldDB" id="A0A099I731"/>
<dbReference type="PANTHER" id="PTHR30246">
    <property type="entry name" value="2-KETO-3-DEOXY-6-PHOSPHOGLUCONATE ALDOLASE"/>
    <property type="match status" value="1"/>
</dbReference>
<dbReference type="RefSeq" id="WP_044905900.1">
    <property type="nucleotide sequence ID" value="NZ_JQIF01000057.1"/>
</dbReference>
<comment type="caution">
    <text evidence="6">The sequence shown here is derived from an EMBL/GenBank/DDBJ whole genome shotgun (WGS) entry which is preliminary data.</text>
</comment>
<dbReference type="EMBL" id="JQIF01000057">
    <property type="protein sequence ID" value="KGJ52688.1"/>
    <property type="molecule type" value="Genomic_DNA"/>
</dbReference>
<reference evidence="6 7" key="1">
    <citation type="submission" date="2014-08" db="EMBL/GenBank/DDBJ databases">
        <title>Clostridium innocuum, an unnegligible vancomycin-resistant pathogen causing extra-intestinal infections.</title>
        <authorList>
            <person name="Feng Y."/>
            <person name="Chiu C.-H."/>
        </authorList>
    </citation>
    <scope>NUCLEOTIDE SEQUENCE [LARGE SCALE GENOMIC DNA]</scope>
    <source>
        <strain evidence="6 7">AN88</strain>
    </source>
</reference>
<keyword evidence="5" id="KW-0119">Carbohydrate metabolism</keyword>
<keyword evidence="4" id="KW-0456">Lyase</keyword>
<proteinExistence type="inferred from homology"/>
<sequence length="215" mass="23435">MNEIVEFIAKHKVVVICRGLYDNELIKTIRALYDGGIRVVEVTFDQADPDAVEKTCGAIRTIKEHFPQMKVGSGTVTCVKHVFATKEAGGEFCLSPDVNTEVIRATKEAGLISIPGAMTSTEILQAHNAGADIVKIFPAGWLGLSYLKDIKGPINHVKFLAAAGVNEENFKEYLNAGYCAAGISGRFIDRKVIAEGNFEELTRRARIFTDIAKAC</sequence>
<evidence type="ECO:0000313" key="6">
    <source>
        <dbReference type="EMBL" id="KGJ52688.1"/>
    </source>
</evidence>
<evidence type="ECO:0000313" key="7">
    <source>
        <dbReference type="Proteomes" id="UP000030008"/>
    </source>
</evidence>
<comment type="similarity">
    <text evidence="2">Belongs to the KHG/KDPG aldolase family.</text>
</comment>